<evidence type="ECO:0000259" key="2">
    <source>
        <dbReference type="PROSITE" id="PS50006"/>
    </source>
</evidence>
<feature type="compositionally biased region" description="Low complexity" evidence="1">
    <location>
        <begin position="164"/>
        <end position="193"/>
    </location>
</feature>
<feature type="domain" description="FHA" evidence="2">
    <location>
        <begin position="25"/>
        <end position="74"/>
    </location>
</feature>
<proteinExistence type="predicted"/>
<dbReference type="Pfam" id="PF00498">
    <property type="entry name" value="FHA"/>
    <property type="match status" value="1"/>
</dbReference>
<dbReference type="Gene3D" id="2.60.200.20">
    <property type="match status" value="1"/>
</dbReference>
<organism evidence="3">
    <name type="scientific">hydrothermal vent metagenome</name>
    <dbReference type="NCBI Taxonomy" id="652676"/>
    <lineage>
        <taxon>unclassified sequences</taxon>
        <taxon>metagenomes</taxon>
        <taxon>ecological metagenomes</taxon>
    </lineage>
</organism>
<dbReference type="PROSITE" id="PS50006">
    <property type="entry name" value="FHA_DOMAIN"/>
    <property type="match status" value="1"/>
</dbReference>
<sequence length="207" mass="21907">MLKTALKVIEGKHSGKTIPLEKGNFVIGRESDCNLRPNSEMISRHHCVFKTDEYTVRLRDLGSTNGTFVNGERIQGVTILKDGDTVHIGKLAFQVAISQATTDSVETKAIAAHETSVQVPSVTPSALDDSSVQNVGGGTTIISTVPIPQEGAERGQIPYPPQPAVAQPQQATPAQPIPVQQPSSDSSQPVSRIPAPPIKLPPPPGAE</sequence>
<dbReference type="InterPro" id="IPR008984">
    <property type="entry name" value="SMAD_FHA_dom_sf"/>
</dbReference>
<feature type="region of interest" description="Disordered" evidence="1">
    <location>
        <begin position="115"/>
        <end position="207"/>
    </location>
</feature>
<evidence type="ECO:0000256" key="1">
    <source>
        <dbReference type="SAM" id="MobiDB-lite"/>
    </source>
</evidence>
<dbReference type="AlphaFoldDB" id="A0A3B1E0I7"/>
<name>A0A3B1E0I7_9ZZZZ</name>
<dbReference type="SUPFAM" id="SSF49879">
    <property type="entry name" value="SMAD/FHA domain"/>
    <property type="match status" value="1"/>
</dbReference>
<feature type="compositionally biased region" description="Pro residues" evidence="1">
    <location>
        <begin position="194"/>
        <end position="207"/>
    </location>
</feature>
<feature type="compositionally biased region" description="Polar residues" evidence="1">
    <location>
        <begin position="115"/>
        <end position="134"/>
    </location>
</feature>
<dbReference type="EMBL" id="UOGL01000574">
    <property type="protein sequence ID" value="VAX41650.1"/>
    <property type="molecule type" value="Genomic_DNA"/>
</dbReference>
<accession>A0A3B1E0I7</accession>
<dbReference type="PANTHER" id="PTHR23308">
    <property type="entry name" value="NUCLEAR INHIBITOR OF PROTEIN PHOSPHATASE-1"/>
    <property type="match status" value="1"/>
</dbReference>
<dbReference type="InterPro" id="IPR050923">
    <property type="entry name" value="Cell_Proc_Reg/RNA_Proc"/>
</dbReference>
<gene>
    <name evidence="3" type="ORF">MNBD_PLANCTO02-827</name>
</gene>
<dbReference type="CDD" id="cd00060">
    <property type="entry name" value="FHA"/>
    <property type="match status" value="1"/>
</dbReference>
<dbReference type="SMART" id="SM00240">
    <property type="entry name" value="FHA"/>
    <property type="match status" value="1"/>
</dbReference>
<protein>
    <recommendedName>
        <fullName evidence="2">FHA domain-containing protein</fullName>
    </recommendedName>
</protein>
<reference evidence="3" key="1">
    <citation type="submission" date="2018-06" db="EMBL/GenBank/DDBJ databases">
        <authorList>
            <person name="Zhirakovskaya E."/>
        </authorList>
    </citation>
    <scope>NUCLEOTIDE SEQUENCE</scope>
</reference>
<dbReference type="InterPro" id="IPR000253">
    <property type="entry name" value="FHA_dom"/>
</dbReference>
<evidence type="ECO:0000313" key="3">
    <source>
        <dbReference type="EMBL" id="VAX41650.1"/>
    </source>
</evidence>